<dbReference type="PRINTS" id="PR00032">
    <property type="entry name" value="HTHARAC"/>
</dbReference>
<dbReference type="InterPro" id="IPR037923">
    <property type="entry name" value="HTH-like"/>
</dbReference>
<sequence>MFLKKSTVKKNGKIYNYYHIAASYRDEAGRSRHRIIEHLGALSDEEAEERRKAIKELQQKQAAAGSRETAGSGNPAPLDGSRMFSAAFPVLIGMERLVYEPSFPAEWNVPHSDMLLFTASGTCTAYKSGRKWVLDENTVLFCPAGEGFHLAGGGAGQAVLYRAGFELAERQADGSLIRKNMERLPFGGIRPLQPQRVSRSLEQLFHTPAGLDALGGLHAQMLFYELISSVFMLEKPASQAGKGTVIERAAAYISTYYRDDLTREQLAETYGVSPEHFSRMFKKETGVSFTDYLTDVRMEEARRLLQLSGASIKSVAEQVGFRSEYYFSRKFKQREGMTPSEFIAKPKAYATLAPYFTSLLMWLEAMPRYGEIKDWMREYYAGRQGFEQFEPIVWGNEDSERKLADERPDLVICYADAVKLDKLYELAPVLAVDLDALTWQEQLRLVARAAGKEPEAEAWLADFMDRCCAAQSRLSAVIRPGETVAVYKIVSDELYVYGKLRSMGGPLVYDCLQLEPPPFVRSRIIGQGLLNEQVQPALLHQVDADHILLLHYPSRLFEDKEPLLESPFWKEQKAVRAGQVYELDNDLFYSYDPLSLEKQLVYLEKKLLS</sequence>
<dbReference type="Pfam" id="PF12833">
    <property type="entry name" value="HTH_18"/>
    <property type="match status" value="1"/>
</dbReference>
<dbReference type="Gene3D" id="1.10.10.60">
    <property type="entry name" value="Homeodomain-like"/>
    <property type="match status" value="2"/>
</dbReference>
<dbReference type="SUPFAM" id="SSF46689">
    <property type="entry name" value="Homeodomain-like"/>
    <property type="match status" value="2"/>
</dbReference>
<evidence type="ECO:0000256" key="3">
    <source>
        <dbReference type="ARBA" id="ARBA00023163"/>
    </source>
</evidence>
<dbReference type="PROSITE" id="PS00041">
    <property type="entry name" value="HTH_ARAC_FAMILY_1"/>
    <property type="match status" value="1"/>
</dbReference>
<protein>
    <submittedName>
        <fullName evidence="7">Helix-turn-helix domain-containing protein</fullName>
    </submittedName>
</protein>
<dbReference type="PROSITE" id="PS50983">
    <property type="entry name" value="FE_B12_PBP"/>
    <property type="match status" value="1"/>
</dbReference>
<dbReference type="OrthoDB" id="2490497at2"/>
<evidence type="ECO:0000313" key="8">
    <source>
        <dbReference type="Proteomes" id="UP000293568"/>
    </source>
</evidence>
<feature type="region of interest" description="Disordered" evidence="4">
    <location>
        <begin position="52"/>
        <end position="78"/>
    </location>
</feature>
<keyword evidence="8" id="KW-1185">Reference proteome</keyword>
<keyword evidence="2" id="KW-0238">DNA-binding</keyword>
<keyword evidence="3" id="KW-0804">Transcription</keyword>
<dbReference type="AlphaFoldDB" id="A0A4P6EWE3"/>
<name>A0A4P6EWE3_9BACL</name>
<dbReference type="SUPFAM" id="SSF51215">
    <property type="entry name" value="Regulatory protein AraC"/>
    <property type="match status" value="1"/>
</dbReference>
<feature type="domain" description="Fe/B12 periplasmic-binding" evidence="6">
    <location>
        <begin position="348"/>
        <end position="609"/>
    </location>
</feature>
<dbReference type="EMBL" id="CP035492">
    <property type="protein sequence ID" value="QAY67680.1"/>
    <property type="molecule type" value="Genomic_DNA"/>
</dbReference>
<evidence type="ECO:0000256" key="4">
    <source>
        <dbReference type="SAM" id="MobiDB-lite"/>
    </source>
</evidence>
<dbReference type="Proteomes" id="UP000293568">
    <property type="component" value="Chromosome"/>
</dbReference>
<evidence type="ECO:0000256" key="1">
    <source>
        <dbReference type="ARBA" id="ARBA00023015"/>
    </source>
</evidence>
<dbReference type="GO" id="GO:0003700">
    <property type="term" value="F:DNA-binding transcription factor activity"/>
    <property type="evidence" value="ECO:0007669"/>
    <property type="project" value="InterPro"/>
</dbReference>
<dbReference type="InterPro" id="IPR002491">
    <property type="entry name" value="ABC_transptr_periplasmic_BD"/>
</dbReference>
<dbReference type="Pfam" id="PF01497">
    <property type="entry name" value="Peripla_BP_2"/>
    <property type="match status" value="1"/>
</dbReference>
<dbReference type="KEGG" id="pprt:ET464_16125"/>
<proteinExistence type="predicted"/>
<gene>
    <name evidence="7" type="ORF">ET464_16125</name>
</gene>
<feature type="domain" description="HTH araC/xylS-type" evidence="5">
    <location>
        <begin position="247"/>
        <end position="345"/>
    </location>
</feature>
<dbReference type="SUPFAM" id="SSF53807">
    <property type="entry name" value="Helical backbone' metal receptor"/>
    <property type="match status" value="1"/>
</dbReference>
<organism evidence="7 8">
    <name type="scientific">Paenibacillus protaetiae</name>
    <dbReference type="NCBI Taxonomy" id="2509456"/>
    <lineage>
        <taxon>Bacteria</taxon>
        <taxon>Bacillati</taxon>
        <taxon>Bacillota</taxon>
        <taxon>Bacilli</taxon>
        <taxon>Bacillales</taxon>
        <taxon>Paenibacillaceae</taxon>
        <taxon>Paenibacillus</taxon>
    </lineage>
</organism>
<evidence type="ECO:0000259" key="5">
    <source>
        <dbReference type="PROSITE" id="PS01124"/>
    </source>
</evidence>
<accession>A0A4P6EWE3</accession>
<dbReference type="SMART" id="SM00342">
    <property type="entry name" value="HTH_ARAC"/>
    <property type="match status" value="1"/>
</dbReference>
<keyword evidence="1" id="KW-0805">Transcription regulation</keyword>
<dbReference type="Gene3D" id="3.40.50.1980">
    <property type="entry name" value="Nitrogenase molybdenum iron protein domain"/>
    <property type="match status" value="2"/>
</dbReference>
<dbReference type="InterPro" id="IPR009057">
    <property type="entry name" value="Homeodomain-like_sf"/>
</dbReference>
<dbReference type="PROSITE" id="PS01124">
    <property type="entry name" value="HTH_ARAC_FAMILY_2"/>
    <property type="match status" value="1"/>
</dbReference>
<evidence type="ECO:0000259" key="6">
    <source>
        <dbReference type="PROSITE" id="PS50983"/>
    </source>
</evidence>
<dbReference type="InterPro" id="IPR020449">
    <property type="entry name" value="Tscrpt_reg_AraC-type_HTH"/>
</dbReference>
<dbReference type="GO" id="GO:0043565">
    <property type="term" value="F:sequence-specific DNA binding"/>
    <property type="evidence" value="ECO:0007669"/>
    <property type="project" value="InterPro"/>
</dbReference>
<dbReference type="InterPro" id="IPR018060">
    <property type="entry name" value="HTH_AraC"/>
</dbReference>
<dbReference type="PANTHER" id="PTHR43280:SF2">
    <property type="entry name" value="HTH-TYPE TRANSCRIPTIONAL REGULATOR EXSA"/>
    <property type="match status" value="1"/>
</dbReference>
<dbReference type="InterPro" id="IPR018062">
    <property type="entry name" value="HTH_AraC-typ_CS"/>
</dbReference>
<reference evidence="7 8" key="1">
    <citation type="submission" date="2019-01" db="EMBL/GenBank/DDBJ databases">
        <title>Genome sequencing of strain FW100M-2.</title>
        <authorList>
            <person name="Heo J."/>
            <person name="Kim S.-J."/>
            <person name="Kim J.-S."/>
            <person name="Hong S.-B."/>
            <person name="Kwon S.-W."/>
        </authorList>
    </citation>
    <scope>NUCLEOTIDE SEQUENCE [LARGE SCALE GENOMIC DNA]</scope>
    <source>
        <strain evidence="7 8">FW100M-2</strain>
    </source>
</reference>
<evidence type="ECO:0000313" key="7">
    <source>
        <dbReference type="EMBL" id="QAY67680.1"/>
    </source>
</evidence>
<dbReference type="RefSeq" id="WP_129442651.1">
    <property type="nucleotide sequence ID" value="NZ_CP035492.1"/>
</dbReference>
<evidence type="ECO:0000256" key="2">
    <source>
        <dbReference type="ARBA" id="ARBA00023125"/>
    </source>
</evidence>
<dbReference type="PANTHER" id="PTHR43280">
    <property type="entry name" value="ARAC-FAMILY TRANSCRIPTIONAL REGULATOR"/>
    <property type="match status" value="1"/>
</dbReference>